<keyword evidence="3 7" id="KW-0732">Signal</keyword>
<dbReference type="HAMAP" id="MF_00415">
    <property type="entry name" value="FlgH"/>
    <property type="match status" value="1"/>
</dbReference>
<proteinExistence type="inferred from homology"/>
<dbReference type="Pfam" id="PF02107">
    <property type="entry name" value="FlgH"/>
    <property type="match status" value="1"/>
</dbReference>
<evidence type="ECO:0000256" key="2">
    <source>
        <dbReference type="ARBA" id="ARBA00006929"/>
    </source>
</evidence>
<keyword evidence="8" id="KW-0282">Flagellum</keyword>
<evidence type="ECO:0000256" key="7">
    <source>
        <dbReference type="HAMAP-Rule" id="MF_00415"/>
    </source>
</evidence>
<evidence type="ECO:0000313" key="8">
    <source>
        <dbReference type="EMBL" id="GAA0469414.1"/>
    </source>
</evidence>
<keyword evidence="8" id="KW-0969">Cilium</keyword>
<comment type="caution">
    <text evidence="8">The sequence shown here is derived from an EMBL/GenBank/DDBJ whole genome shotgun (WGS) entry which is preliminary data.</text>
</comment>
<dbReference type="RefSeq" id="WP_229956631.1">
    <property type="nucleotide sequence ID" value="NZ_BAAAEM010000002.1"/>
</dbReference>
<dbReference type="PANTHER" id="PTHR34933:SF1">
    <property type="entry name" value="FLAGELLAR L-RING PROTEIN"/>
    <property type="match status" value="1"/>
</dbReference>
<comment type="subcellular location">
    <subcellularLocation>
        <location evidence="7">Cell outer membrane</location>
        <topology evidence="7">Lipid-anchor</topology>
    </subcellularLocation>
    <subcellularLocation>
        <location evidence="7">Bacterial flagellum basal body</location>
    </subcellularLocation>
</comment>
<name>A0ABN1A7J7_9SPHN</name>
<dbReference type="PRINTS" id="PR01008">
    <property type="entry name" value="FLGLRINGFLGH"/>
</dbReference>
<keyword evidence="5 7" id="KW-0975">Bacterial flagellum</keyword>
<organism evidence="8 9">
    <name type="scientific">Parasphingorhabdus litoris</name>
    <dbReference type="NCBI Taxonomy" id="394733"/>
    <lineage>
        <taxon>Bacteria</taxon>
        <taxon>Pseudomonadati</taxon>
        <taxon>Pseudomonadota</taxon>
        <taxon>Alphaproteobacteria</taxon>
        <taxon>Sphingomonadales</taxon>
        <taxon>Sphingomonadaceae</taxon>
        <taxon>Parasphingorhabdus</taxon>
    </lineage>
</organism>
<evidence type="ECO:0000256" key="1">
    <source>
        <dbReference type="ARBA" id="ARBA00002591"/>
    </source>
</evidence>
<keyword evidence="8" id="KW-0966">Cell projection</keyword>
<dbReference type="Proteomes" id="UP001500713">
    <property type="component" value="Unassembled WGS sequence"/>
</dbReference>
<evidence type="ECO:0000256" key="4">
    <source>
        <dbReference type="ARBA" id="ARBA00023136"/>
    </source>
</evidence>
<dbReference type="EMBL" id="BAAAEM010000002">
    <property type="protein sequence ID" value="GAA0469414.1"/>
    <property type="molecule type" value="Genomic_DNA"/>
</dbReference>
<evidence type="ECO:0000256" key="5">
    <source>
        <dbReference type="ARBA" id="ARBA00023143"/>
    </source>
</evidence>
<accession>A0ABN1A7J7</accession>
<dbReference type="PROSITE" id="PS51257">
    <property type="entry name" value="PROKAR_LIPOPROTEIN"/>
    <property type="match status" value="1"/>
</dbReference>
<evidence type="ECO:0000256" key="6">
    <source>
        <dbReference type="ARBA" id="ARBA00023237"/>
    </source>
</evidence>
<comment type="similarity">
    <text evidence="2 7">Belongs to the FlgH family.</text>
</comment>
<comment type="function">
    <text evidence="1 7">Assembles around the rod to form the L-ring and probably protects the motor/basal body from shearing forces during rotation.</text>
</comment>
<dbReference type="InterPro" id="IPR000527">
    <property type="entry name" value="Flag_Lring"/>
</dbReference>
<keyword evidence="4 7" id="KW-0472">Membrane</keyword>
<sequence>MTHSLLRISIVAVCTLSLSACFSVKDEGPRPGFSPTIAPATMPPLSDDGAIFQATNGYAALTSGARASRIGDVLTIQLVERTSAVKSNSAATNRSGEFGLTPPTTGPLSIFESSDINIGGDQSFSGSGRAAQANSLFGEISVTISEIYSNGTMKVKGEKLLNLNRGEEYIQMTGIVRVADIGTDNRVLSSRVADARISYSGSGEIARASKQGWLQKFFSAISPF</sequence>
<reference evidence="8 9" key="1">
    <citation type="journal article" date="2019" name="Int. J. Syst. Evol. Microbiol.">
        <title>The Global Catalogue of Microorganisms (GCM) 10K type strain sequencing project: providing services to taxonomists for standard genome sequencing and annotation.</title>
        <authorList>
            <consortium name="The Broad Institute Genomics Platform"/>
            <consortium name="The Broad Institute Genome Sequencing Center for Infectious Disease"/>
            <person name="Wu L."/>
            <person name="Ma J."/>
        </authorList>
    </citation>
    <scope>NUCLEOTIDE SEQUENCE [LARGE SCALE GENOMIC DNA]</scope>
    <source>
        <strain evidence="8 9">JCM 14162</strain>
    </source>
</reference>
<protein>
    <recommendedName>
        <fullName evidence="7">Flagellar L-ring protein</fullName>
    </recommendedName>
    <alternativeName>
        <fullName evidence="7">Basal body L-ring protein</fullName>
    </alternativeName>
</protein>
<keyword evidence="7" id="KW-0449">Lipoprotein</keyword>
<evidence type="ECO:0000256" key="3">
    <source>
        <dbReference type="ARBA" id="ARBA00022729"/>
    </source>
</evidence>
<dbReference type="PANTHER" id="PTHR34933">
    <property type="entry name" value="FLAGELLAR L-RING PROTEIN"/>
    <property type="match status" value="1"/>
</dbReference>
<keyword evidence="6 7" id="KW-0998">Cell outer membrane</keyword>
<comment type="subunit">
    <text evidence="7">The basal body constitutes a major portion of the flagellar organelle and consists of four rings (L,P,S, and M) mounted on a central rod.</text>
</comment>
<gene>
    <name evidence="8" type="primary">flgH_2</name>
    <name evidence="7" type="synonym">flgH</name>
    <name evidence="8" type="ORF">GCM10009096_07930</name>
</gene>
<keyword evidence="9" id="KW-1185">Reference proteome</keyword>
<evidence type="ECO:0000313" key="9">
    <source>
        <dbReference type="Proteomes" id="UP001500713"/>
    </source>
</evidence>